<comment type="caution">
    <text evidence="3">The sequence shown here is derived from an EMBL/GenBank/DDBJ whole genome shotgun (WGS) entry which is preliminary data.</text>
</comment>
<feature type="domain" description="Pyrrolo-quinoline quinone repeat" evidence="2">
    <location>
        <begin position="1"/>
        <end position="47"/>
    </location>
</feature>
<keyword evidence="4" id="KW-1185">Reference proteome</keyword>
<evidence type="ECO:0000256" key="1">
    <source>
        <dbReference type="SAM" id="Phobius"/>
    </source>
</evidence>
<evidence type="ECO:0000313" key="3">
    <source>
        <dbReference type="EMBL" id="MFN6506857.1"/>
    </source>
</evidence>
<feature type="transmembrane region" description="Helical" evidence="1">
    <location>
        <begin position="82"/>
        <end position="104"/>
    </location>
</feature>
<name>A0ABW9KSS3_XANCT</name>
<dbReference type="InterPro" id="IPR011047">
    <property type="entry name" value="Quinoprotein_ADH-like_sf"/>
</dbReference>
<organism evidence="3 4">
    <name type="scientific">Xanthomonas translucens pv. translucens</name>
    <dbReference type="NCBI Taxonomy" id="134875"/>
    <lineage>
        <taxon>Bacteria</taxon>
        <taxon>Pseudomonadati</taxon>
        <taxon>Pseudomonadota</taxon>
        <taxon>Gammaproteobacteria</taxon>
        <taxon>Lysobacterales</taxon>
        <taxon>Lysobacteraceae</taxon>
        <taxon>Xanthomonas</taxon>
        <taxon>Xanthomonas translucens group</taxon>
    </lineage>
</organism>
<keyword evidence="1" id="KW-0472">Membrane</keyword>
<gene>
    <name evidence="3" type="ORF">ACK3FC_06320</name>
</gene>
<dbReference type="SUPFAM" id="SSF50998">
    <property type="entry name" value="Quinoprotein alcohol dehydrogenase-like"/>
    <property type="match status" value="1"/>
</dbReference>
<dbReference type="Pfam" id="PF01011">
    <property type="entry name" value="PQQ"/>
    <property type="match status" value="1"/>
</dbReference>
<sequence>MTFIAAAADTRLRALDSASGKTLWDAKLPAGGQATPSLYAVDGKQYVVIAAGGREGMGALAYYVVAYTLDGQGKEVMFQHGVAARMATLGIVALGVLASVVALWRRCAA</sequence>
<dbReference type="Gene3D" id="2.140.10.10">
    <property type="entry name" value="Quinoprotein alcohol dehydrogenase-like superfamily"/>
    <property type="match status" value="1"/>
</dbReference>
<dbReference type="InterPro" id="IPR002372">
    <property type="entry name" value="PQQ_rpt_dom"/>
</dbReference>
<keyword evidence="1" id="KW-1133">Transmembrane helix</keyword>
<accession>A0ABW9KSS3</accession>
<reference evidence="3 4" key="1">
    <citation type="submission" date="2024-12" db="EMBL/GenBank/DDBJ databases">
        <authorList>
            <person name="Alaofin S."/>
            <person name="Velasco D."/>
            <person name="Li D."/>
            <person name="Baldwin T."/>
            <person name="Liu Z."/>
            <person name="Schachterle J.K."/>
        </authorList>
    </citation>
    <scope>NUCLEOTIDE SEQUENCE [LARGE SCALE GENOMIC DNA]</scope>
    <source>
        <strain evidence="3 4">B1</strain>
    </source>
</reference>
<dbReference type="Proteomes" id="UP001635788">
    <property type="component" value="Unassembled WGS sequence"/>
</dbReference>
<proteinExistence type="predicted"/>
<keyword evidence="1" id="KW-0812">Transmembrane</keyword>
<evidence type="ECO:0000313" key="4">
    <source>
        <dbReference type="Proteomes" id="UP001635788"/>
    </source>
</evidence>
<dbReference type="EMBL" id="JBKAMQ010000002">
    <property type="protein sequence ID" value="MFN6506857.1"/>
    <property type="molecule type" value="Genomic_DNA"/>
</dbReference>
<dbReference type="RefSeq" id="WP_241753263.1">
    <property type="nucleotide sequence ID" value="NZ_CP064001.1"/>
</dbReference>
<evidence type="ECO:0000259" key="2">
    <source>
        <dbReference type="Pfam" id="PF01011"/>
    </source>
</evidence>
<protein>
    <recommendedName>
        <fullName evidence="2">Pyrrolo-quinoline quinone repeat domain-containing protein</fullName>
    </recommendedName>
</protein>